<reference evidence="3 4" key="1">
    <citation type="submission" date="2025-04" db="UniProtKB">
        <authorList>
            <consortium name="RefSeq"/>
        </authorList>
    </citation>
    <scope>IDENTIFICATION</scope>
</reference>
<evidence type="ECO:0000313" key="5">
    <source>
        <dbReference type="RefSeq" id="XP_040928430.1"/>
    </source>
</evidence>
<dbReference type="CDD" id="cd22293">
    <property type="entry name" value="RBD_SHLD3_N"/>
    <property type="match status" value="1"/>
</dbReference>
<evidence type="ECO:0000256" key="1">
    <source>
        <dbReference type="SAM" id="MobiDB-lite"/>
    </source>
</evidence>
<evidence type="ECO:0000313" key="6">
    <source>
        <dbReference type="RefSeq" id="XP_055367069.1"/>
    </source>
</evidence>
<dbReference type="RefSeq" id="XP_055367070.1">
    <property type="nucleotide sequence ID" value="XM_055511095.1"/>
</dbReference>
<accession>A0A6P7NL78</accession>
<organism evidence="2 4">
    <name type="scientific">Betta splendens</name>
    <name type="common">Siamese fighting fish</name>
    <dbReference type="NCBI Taxonomy" id="158456"/>
    <lineage>
        <taxon>Eukaryota</taxon>
        <taxon>Metazoa</taxon>
        <taxon>Chordata</taxon>
        <taxon>Craniata</taxon>
        <taxon>Vertebrata</taxon>
        <taxon>Euteleostomi</taxon>
        <taxon>Actinopterygii</taxon>
        <taxon>Neopterygii</taxon>
        <taxon>Teleostei</taxon>
        <taxon>Neoteleostei</taxon>
        <taxon>Acanthomorphata</taxon>
        <taxon>Anabantaria</taxon>
        <taxon>Anabantiformes</taxon>
        <taxon>Anabantoidei</taxon>
        <taxon>Osphronemidae</taxon>
        <taxon>Betta</taxon>
    </lineage>
</organism>
<dbReference type="KEGG" id="bspl:114862289"/>
<protein>
    <submittedName>
        <fullName evidence="3 4">Shieldin complex subunit 3</fullName>
    </submittedName>
</protein>
<feature type="compositionally biased region" description="Basic and acidic residues" evidence="1">
    <location>
        <begin position="116"/>
        <end position="125"/>
    </location>
</feature>
<dbReference type="GeneTree" id="ENSGT00530000065159"/>
<dbReference type="GO" id="GO:2000042">
    <property type="term" value="P:negative regulation of double-strand break repair via homologous recombination"/>
    <property type="evidence" value="ECO:0007669"/>
    <property type="project" value="TreeGrafter"/>
</dbReference>
<sequence length="254" mass="28595">MDDVVLHCRPGSASRLSFLLETAEKVLEPFSCRTSPVFTSWFPTSADHQLPIRPARPAPVVTSSTDKLTFEPITSASVKTQQSKDAMRGSETLDKLLPFSHFNKPRGRTRLSPGKQPEKDKDGHTATDCPIKRSWSVFSQRGVLLQSSQSLSKQFTHVVSIHSLHLRQRAKWAISEVNCGAATSIEQVWRNLTRFIQRAKLPTCNANIQRERAEIWVFCDVLHAEQVGHFLKEQLQLSGRISLSVHRLGNIFSL</sequence>
<keyword evidence="2" id="KW-1185">Reference proteome</keyword>
<dbReference type="GO" id="GO:0045830">
    <property type="term" value="P:positive regulation of isotype switching"/>
    <property type="evidence" value="ECO:0007669"/>
    <property type="project" value="TreeGrafter"/>
</dbReference>
<dbReference type="OrthoDB" id="5963356at2759"/>
<evidence type="ECO:0000313" key="4">
    <source>
        <dbReference type="RefSeq" id="XP_029018279.1"/>
    </source>
</evidence>
<proteinExistence type="predicted"/>
<dbReference type="RefSeq" id="XP_055367071.1">
    <property type="nucleotide sequence ID" value="XM_055511096.1"/>
</dbReference>
<dbReference type="GO" id="GO:2001034">
    <property type="term" value="P:positive regulation of double-strand break repair via nonhomologous end joining"/>
    <property type="evidence" value="ECO:0007669"/>
    <property type="project" value="TreeGrafter"/>
</dbReference>
<evidence type="ECO:0000313" key="2">
    <source>
        <dbReference type="Proteomes" id="UP000515150"/>
    </source>
</evidence>
<dbReference type="RefSeq" id="XP_029018278.1">
    <property type="nucleotide sequence ID" value="XM_029162445.3"/>
</dbReference>
<dbReference type="InterPro" id="IPR039996">
    <property type="entry name" value="Shieldin_RINN1"/>
</dbReference>
<name>A0A6P7NL78_BETSP</name>
<feature type="region of interest" description="Disordered" evidence="1">
    <location>
        <begin position="99"/>
        <end position="128"/>
    </location>
</feature>
<dbReference type="RefSeq" id="XP_055367069.1">
    <property type="nucleotide sequence ID" value="XM_055511094.1"/>
</dbReference>
<evidence type="ECO:0000313" key="3">
    <source>
        <dbReference type="RefSeq" id="XP_029018278.1"/>
    </source>
</evidence>
<evidence type="ECO:0000313" key="8">
    <source>
        <dbReference type="RefSeq" id="XP_055367071.1"/>
    </source>
</evidence>
<evidence type="ECO:0000313" key="7">
    <source>
        <dbReference type="RefSeq" id="XP_055367070.1"/>
    </source>
</evidence>
<dbReference type="Proteomes" id="UP000515150">
    <property type="component" value="Chromosome 9"/>
</dbReference>
<dbReference type="PANTHER" id="PTHR41404:SF1">
    <property type="entry name" value="SHIELDIN COMPLEX SUBUNIT 3"/>
    <property type="match status" value="1"/>
</dbReference>
<dbReference type="PANTHER" id="PTHR41404">
    <property type="entry name" value="SHIELDIN COMPLEX SUBUNIT 3"/>
    <property type="match status" value="1"/>
</dbReference>
<dbReference type="AlphaFoldDB" id="A0A6P7NL78"/>
<dbReference type="RefSeq" id="XP_029018279.1">
    <property type="nucleotide sequence ID" value="XM_029162446.3"/>
</dbReference>
<dbReference type="CTD" id="112441434"/>
<dbReference type="GeneID" id="114862289"/>
<dbReference type="RefSeq" id="XP_040928430.1">
    <property type="nucleotide sequence ID" value="XM_041072496.2"/>
</dbReference>
<gene>
    <name evidence="3 4 5 6 7 8" type="primary">zgc:101664</name>
</gene>